<protein>
    <submittedName>
        <fullName evidence="1">Protein THEMIS</fullName>
    </submittedName>
</protein>
<dbReference type="AlphaFoldDB" id="A0AAV4GG74"/>
<sequence length="749" mass="82974">MASNGVTITDAEAPTPTAVWFSEFVSSCAFPSYVIISNGNYCDKSVQVSEGDILMLRSLNQRKVTLTYFDGNKQCSQVDAALDNKRNFFILCPSKRGEFDSDDNSIVMYPTISDLIIDCPTYFEATLPYEDPYLPEVSIKSGDRFRFVRLTTTNRGVIGLKAIDDKGNSLILNPDCRGNFRPLEDPKQYTFKEILELPPVQRRLVAVTLGKPNDSQEIPKSFEEHERVDPSKIHDIDRNNRDAPSAVKLISNDSNGILENACEVEATAEFADPWDLPLNHKLKPAADISTAPSGAAFCDMDTIPSSTIFNFTPNVLASPYRDLGTTMEIPVTADLRVKLYSPSDYEVPQFKRPINTPAHVDLPLPPLSPGVAPFSPAVPPLSPGEDMPKFIAPSAPPLPQPLVPLNINSFADIYSASLPAVTKLLDISKCDQFWKRALDNTYDLNVFRLEDENRLYVKDCKSDDVFSLSQDLDISFLEYPEKFSEVSELLSLPVGSELTILEDIASDYPKPISLRFGDTIRICTNTPQLLKMKYGNRDCEVLKVEKFDPGGIEPTKLKLPTDFEVQMAMSNNSGNLKPIELSKILWGSCPVPSRVVAILPGDEDNQKALLQDIPSDVKILRPMKQPVLVVTSNTSSSLSFRHVEDSASDLSPGDISNSVMGLPLSCGAVLAFQGRLDICDVDLDHFNADFVKPPVEKLTMSEFEERERLRKLHSDYEDIDAARNGSDLRVEECGRQATTGNLHRTLSAG</sequence>
<reference evidence="1 2" key="1">
    <citation type="journal article" date="2021" name="Elife">
        <title>Chloroplast acquisition without the gene transfer in kleptoplastic sea slugs, Plakobranchus ocellatus.</title>
        <authorList>
            <person name="Maeda T."/>
            <person name="Takahashi S."/>
            <person name="Yoshida T."/>
            <person name="Shimamura S."/>
            <person name="Takaki Y."/>
            <person name="Nagai Y."/>
            <person name="Toyoda A."/>
            <person name="Suzuki Y."/>
            <person name="Arimoto A."/>
            <person name="Ishii H."/>
            <person name="Satoh N."/>
            <person name="Nishiyama T."/>
            <person name="Hasebe M."/>
            <person name="Maruyama T."/>
            <person name="Minagawa J."/>
            <person name="Obokata J."/>
            <person name="Shigenobu S."/>
        </authorList>
    </citation>
    <scope>NUCLEOTIDE SEQUENCE [LARGE SCALE GENOMIC DNA]</scope>
</reference>
<evidence type="ECO:0000313" key="2">
    <source>
        <dbReference type="Proteomes" id="UP000762676"/>
    </source>
</evidence>
<gene>
    <name evidence="1" type="ORF">ElyMa_004147000</name>
</gene>
<organism evidence="1 2">
    <name type="scientific">Elysia marginata</name>
    <dbReference type="NCBI Taxonomy" id="1093978"/>
    <lineage>
        <taxon>Eukaryota</taxon>
        <taxon>Metazoa</taxon>
        <taxon>Spiralia</taxon>
        <taxon>Lophotrochozoa</taxon>
        <taxon>Mollusca</taxon>
        <taxon>Gastropoda</taxon>
        <taxon>Heterobranchia</taxon>
        <taxon>Euthyneura</taxon>
        <taxon>Panpulmonata</taxon>
        <taxon>Sacoglossa</taxon>
        <taxon>Placobranchoidea</taxon>
        <taxon>Plakobranchidae</taxon>
        <taxon>Elysia</taxon>
    </lineage>
</organism>
<accession>A0AAV4GG74</accession>
<name>A0AAV4GG74_9GAST</name>
<keyword evidence="2" id="KW-1185">Reference proteome</keyword>
<evidence type="ECO:0000313" key="1">
    <source>
        <dbReference type="EMBL" id="GFR84281.1"/>
    </source>
</evidence>
<comment type="caution">
    <text evidence="1">The sequence shown here is derived from an EMBL/GenBank/DDBJ whole genome shotgun (WGS) entry which is preliminary data.</text>
</comment>
<dbReference type="Proteomes" id="UP000762676">
    <property type="component" value="Unassembled WGS sequence"/>
</dbReference>
<proteinExistence type="predicted"/>
<dbReference type="EMBL" id="BMAT01008392">
    <property type="protein sequence ID" value="GFR84281.1"/>
    <property type="molecule type" value="Genomic_DNA"/>
</dbReference>